<accession>A0AAD9J162</accession>
<comment type="caution">
    <text evidence="2">The sequence shown here is derived from an EMBL/GenBank/DDBJ whole genome shotgun (WGS) entry which is preliminary data.</text>
</comment>
<feature type="region of interest" description="Disordered" evidence="1">
    <location>
        <begin position="84"/>
        <end position="110"/>
    </location>
</feature>
<feature type="compositionally biased region" description="Basic and acidic residues" evidence="1">
    <location>
        <begin position="48"/>
        <end position="58"/>
    </location>
</feature>
<reference evidence="2" key="1">
    <citation type="journal article" date="2023" name="Mol. Biol. Evol.">
        <title>Third-Generation Sequencing Reveals the Adaptive Role of the Epigenome in Three Deep-Sea Polychaetes.</title>
        <authorList>
            <person name="Perez M."/>
            <person name="Aroh O."/>
            <person name="Sun Y."/>
            <person name="Lan Y."/>
            <person name="Juniper S.K."/>
            <person name="Young C.R."/>
            <person name="Angers B."/>
            <person name="Qian P.Y."/>
        </authorList>
    </citation>
    <scope>NUCLEOTIDE SEQUENCE</scope>
    <source>
        <strain evidence="2">P08H-3</strain>
    </source>
</reference>
<sequence length="110" mass="12515">MVFGAAAQYNFEKVYEPNRVSLQGEFLSPRTQLARLFSRLQNLEKKIIEDSTGSDRSRSSYGGGDDESKSSYFDLSDVIGKSAEVGPLRKRQSSTGKSWERERERETVRK</sequence>
<evidence type="ECO:0000256" key="1">
    <source>
        <dbReference type="SAM" id="MobiDB-lite"/>
    </source>
</evidence>
<dbReference type="EMBL" id="JAODUP010000734">
    <property type="protein sequence ID" value="KAK2144751.1"/>
    <property type="molecule type" value="Genomic_DNA"/>
</dbReference>
<dbReference type="Proteomes" id="UP001208570">
    <property type="component" value="Unassembled WGS sequence"/>
</dbReference>
<evidence type="ECO:0000313" key="3">
    <source>
        <dbReference type="Proteomes" id="UP001208570"/>
    </source>
</evidence>
<name>A0AAD9J162_9ANNE</name>
<organism evidence="2 3">
    <name type="scientific">Paralvinella palmiformis</name>
    <dbReference type="NCBI Taxonomy" id="53620"/>
    <lineage>
        <taxon>Eukaryota</taxon>
        <taxon>Metazoa</taxon>
        <taxon>Spiralia</taxon>
        <taxon>Lophotrochozoa</taxon>
        <taxon>Annelida</taxon>
        <taxon>Polychaeta</taxon>
        <taxon>Sedentaria</taxon>
        <taxon>Canalipalpata</taxon>
        <taxon>Terebellida</taxon>
        <taxon>Terebelliformia</taxon>
        <taxon>Alvinellidae</taxon>
        <taxon>Paralvinella</taxon>
    </lineage>
</organism>
<feature type="compositionally biased region" description="Basic and acidic residues" evidence="1">
    <location>
        <begin position="98"/>
        <end position="110"/>
    </location>
</feature>
<proteinExistence type="predicted"/>
<keyword evidence="3" id="KW-1185">Reference proteome</keyword>
<dbReference type="AlphaFoldDB" id="A0AAD9J162"/>
<protein>
    <submittedName>
        <fullName evidence="2">Uncharacterized protein</fullName>
    </submittedName>
</protein>
<feature type="region of interest" description="Disordered" evidence="1">
    <location>
        <begin position="48"/>
        <end position="72"/>
    </location>
</feature>
<evidence type="ECO:0000313" key="2">
    <source>
        <dbReference type="EMBL" id="KAK2144751.1"/>
    </source>
</evidence>
<gene>
    <name evidence="2" type="ORF">LSH36_734g02054</name>
</gene>